<keyword evidence="2" id="KW-1185">Reference proteome</keyword>
<dbReference type="InParanoid" id="G0QW94"/>
<accession>G0QW94</accession>
<organism evidence="1 2">
    <name type="scientific">Ichthyophthirius multifiliis</name>
    <name type="common">White spot disease agent</name>
    <name type="synonym">Ich</name>
    <dbReference type="NCBI Taxonomy" id="5932"/>
    <lineage>
        <taxon>Eukaryota</taxon>
        <taxon>Sar</taxon>
        <taxon>Alveolata</taxon>
        <taxon>Ciliophora</taxon>
        <taxon>Intramacronucleata</taxon>
        <taxon>Oligohymenophorea</taxon>
        <taxon>Hymenostomatida</taxon>
        <taxon>Ophryoglenina</taxon>
        <taxon>Ichthyophthirius</taxon>
    </lineage>
</organism>
<dbReference type="AlphaFoldDB" id="G0QW94"/>
<protein>
    <submittedName>
        <fullName evidence="1">Uncharacterized protein</fullName>
    </submittedName>
</protein>
<dbReference type="EMBL" id="GL983984">
    <property type="protein sequence ID" value="EGR30517.1"/>
    <property type="molecule type" value="Genomic_DNA"/>
</dbReference>
<evidence type="ECO:0000313" key="1">
    <source>
        <dbReference type="EMBL" id="EGR30517.1"/>
    </source>
</evidence>
<dbReference type="Proteomes" id="UP000008983">
    <property type="component" value="Unassembled WGS sequence"/>
</dbReference>
<sequence length="121" mass="13881">MNTSSNLFPIFSCTLAQSPISSIDLWVILSLICVNFSQGISFMKIHSILNKPNHLHSSFQQVNDSFFKKEVFNYATPNNFLELLTLNSKQKGTFSPFSSKFLLKISLFFYVEVHMPYFIAL</sequence>
<dbReference type="RefSeq" id="XP_004032104.1">
    <property type="nucleotide sequence ID" value="XM_004032056.1"/>
</dbReference>
<gene>
    <name evidence="1" type="ORF">IMG5_130310</name>
</gene>
<dbReference type="GeneID" id="14906628"/>
<proteinExistence type="predicted"/>
<name>G0QW94_ICHMU</name>
<reference evidence="1 2" key="1">
    <citation type="submission" date="2011-07" db="EMBL/GenBank/DDBJ databases">
        <authorList>
            <person name="Coyne R."/>
            <person name="Brami D."/>
            <person name="Johnson J."/>
            <person name="Hostetler J."/>
            <person name="Hannick L."/>
            <person name="Clark T."/>
            <person name="Cassidy-Hanley D."/>
            <person name="Inman J."/>
        </authorList>
    </citation>
    <scope>NUCLEOTIDE SEQUENCE [LARGE SCALE GENOMIC DNA]</scope>
    <source>
        <strain evidence="1 2">G5</strain>
    </source>
</reference>
<evidence type="ECO:0000313" key="2">
    <source>
        <dbReference type="Proteomes" id="UP000008983"/>
    </source>
</evidence>